<protein>
    <submittedName>
        <fullName evidence="1">Uncharacterized protein</fullName>
    </submittedName>
</protein>
<dbReference type="AlphaFoldDB" id="A0A6S6TEU6"/>
<accession>A0A6S6TEU6</accession>
<name>A0A6S6TEU6_9GAMM</name>
<organism evidence="1">
    <name type="scientific">uncultured Thiotrichaceae bacterium</name>
    <dbReference type="NCBI Taxonomy" id="298394"/>
    <lineage>
        <taxon>Bacteria</taxon>
        <taxon>Pseudomonadati</taxon>
        <taxon>Pseudomonadota</taxon>
        <taxon>Gammaproteobacteria</taxon>
        <taxon>Thiotrichales</taxon>
        <taxon>Thiotrichaceae</taxon>
        <taxon>environmental samples</taxon>
    </lineage>
</organism>
<dbReference type="EMBL" id="CACVAV010000266">
    <property type="protein sequence ID" value="CAA6816747.1"/>
    <property type="molecule type" value="Genomic_DNA"/>
</dbReference>
<gene>
    <name evidence="1" type="ORF">HELGO_WM18803</name>
</gene>
<evidence type="ECO:0000313" key="1">
    <source>
        <dbReference type="EMBL" id="CAA6816747.1"/>
    </source>
</evidence>
<dbReference type="PROSITE" id="PS51257">
    <property type="entry name" value="PROKAR_LIPOPROTEIN"/>
    <property type="match status" value="1"/>
</dbReference>
<reference evidence="1" key="1">
    <citation type="submission" date="2020-01" db="EMBL/GenBank/DDBJ databases">
        <authorList>
            <person name="Meier V. D."/>
            <person name="Meier V D."/>
        </authorList>
    </citation>
    <scope>NUCLEOTIDE SEQUENCE</scope>
    <source>
        <strain evidence="1">HLG_WM_MAG_08</strain>
    </source>
</reference>
<sequence>MKVNVQGIFLTVTTSVVVTACSHQQVAPEPIVMAPTPTVIEQPVVQPAPKPYVKPAPIRPAPLPVARPVPVVKPRPAPVIARPAPVKVMPRPAQPIYVPPVKAKGHYRGSIPIASDLRQYYQQ</sequence>
<proteinExistence type="predicted"/>